<dbReference type="STRING" id="1391627.SAMN05216464_109177"/>
<reference evidence="2 3" key="1">
    <citation type="submission" date="2016-10" db="EMBL/GenBank/DDBJ databases">
        <authorList>
            <person name="de Groot N.N."/>
        </authorList>
    </citation>
    <scope>NUCLEOTIDE SEQUENCE [LARGE SCALE GENOMIC DNA]</scope>
    <source>
        <strain evidence="2 3">47C3B</strain>
    </source>
</reference>
<evidence type="ECO:0000313" key="3">
    <source>
        <dbReference type="Proteomes" id="UP000199072"/>
    </source>
</evidence>
<dbReference type="RefSeq" id="WP_091151563.1">
    <property type="nucleotide sequence ID" value="NZ_FNAI01000009.1"/>
</dbReference>
<keyword evidence="1" id="KW-0732">Signal</keyword>
<accession>A0A1G7FRP8</accession>
<protein>
    <recommendedName>
        <fullName evidence="4">Outer membrane protein beta-barrel domain-containing protein</fullName>
    </recommendedName>
</protein>
<feature type="signal peptide" evidence="1">
    <location>
        <begin position="1"/>
        <end position="19"/>
    </location>
</feature>
<organism evidence="2 3">
    <name type="scientific">Mucilaginibacter pineti</name>
    <dbReference type="NCBI Taxonomy" id="1391627"/>
    <lineage>
        <taxon>Bacteria</taxon>
        <taxon>Pseudomonadati</taxon>
        <taxon>Bacteroidota</taxon>
        <taxon>Sphingobacteriia</taxon>
        <taxon>Sphingobacteriales</taxon>
        <taxon>Sphingobacteriaceae</taxon>
        <taxon>Mucilaginibacter</taxon>
    </lineage>
</organism>
<dbReference type="EMBL" id="FNAI01000009">
    <property type="protein sequence ID" value="SDE78395.1"/>
    <property type="molecule type" value="Genomic_DNA"/>
</dbReference>
<keyword evidence="3" id="KW-1185">Reference proteome</keyword>
<evidence type="ECO:0000256" key="1">
    <source>
        <dbReference type="SAM" id="SignalP"/>
    </source>
</evidence>
<sequence>MKFLYLTLLLSLSISLLHAQSNYKPGYIINNNKDTLKGFINYREWSKNPQSIKFKPGTDAQPVNYTVNNINEFAVSNLEYYKKFIVRVSRNNVDVSSLPSRPDTSYSIDTVFLKNIVNGKHISLFSFSDDLKVRYYVFNNNSKRIDELKYNLYMDDQTNTVVTGVGYKAQLSQYASAYQPENSKLGSKILARQYREIDLVQIFRAINGGTDQQITHSTSGVRYYAGAGAKSTKLVFSGDNGPFADNVGQTKTSPTLSAGIDIFDNISTKRFFLRINVDAGVNHFNISNTKVTEPTGIHKKSDLYFKQYSLSVSPQVMYNIYSANNFQAFIGAGVSFNTAAYNNYNYISSINGGTEEIINKYPEFQKFYISFPFKAGMLINKHMELYGAYSLPTSITQYTMFSASVSAYQVGINYVFGNK</sequence>
<evidence type="ECO:0008006" key="4">
    <source>
        <dbReference type="Google" id="ProtNLM"/>
    </source>
</evidence>
<proteinExistence type="predicted"/>
<feature type="chain" id="PRO_5011455145" description="Outer membrane protein beta-barrel domain-containing protein" evidence="1">
    <location>
        <begin position="20"/>
        <end position="419"/>
    </location>
</feature>
<dbReference type="OrthoDB" id="677565at2"/>
<name>A0A1G7FRP8_9SPHI</name>
<dbReference type="AlphaFoldDB" id="A0A1G7FRP8"/>
<gene>
    <name evidence="2" type="ORF">SAMN05216464_109177</name>
</gene>
<dbReference type="Proteomes" id="UP000199072">
    <property type="component" value="Unassembled WGS sequence"/>
</dbReference>
<evidence type="ECO:0000313" key="2">
    <source>
        <dbReference type="EMBL" id="SDE78395.1"/>
    </source>
</evidence>